<reference evidence="3 4" key="1">
    <citation type="submission" date="2024-04" db="EMBL/GenBank/DDBJ databases">
        <authorList>
            <person name="Fracassetti M."/>
        </authorList>
    </citation>
    <scope>NUCLEOTIDE SEQUENCE [LARGE SCALE GENOMIC DNA]</scope>
</reference>
<feature type="domain" description="Gnk2-homologous" evidence="2">
    <location>
        <begin position="37"/>
        <end position="149"/>
    </location>
</feature>
<dbReference type="PROSITE" id="PS51473">
    <property type="entry name" value="GNK2"/>
    <property type="match status" value="1"/>
</dbReference>
<evidence type="ECO:0000256" key="1">
    <source>
        <dbReference type="SAM" id="SignalP"/>
    </source>
</evidence>
<proteinExistence type="predicted"/>
<feature type="signal peptide" evidence="1">
    <location>
        <begin position="1"/>
        <end position="33"/>
    </location>
</feature>
<dbReference type="Proteomes" id="UP001497516">
    <property type="component" value="Chromosome 2"/>
</dbReference>
<dbReference type="AlphaFoldDB" id="A0AAV2D473"/>
<organism evidence="3 4">
    <name type="scientific">Linum trigynum</name>
    <dbReference type="NCBI Taxonomy" id="586398"/>
    <lineage>
        <taxon>Eukaryota</taxon>
        <taxon>Viridiplantae</taxon>
        <taxon>Streptophyta</taxon>
        <taxon>Embryophyta</taxon>
        <taxon>Tracheophyta</taxon>
        <taxon>Spermatophyta</taxon>
        <taxon>Magnoliopsida</taxon>
        <taxon>eudicotyledons</taxon>
        <taxon>Gunneridae</taxon>
        <taxon>Pentapetalae</taxon>
        <taxon>rosids</taxon>
        <taxon>fabids</taxon>
        <taxon>Malpighiales</taxon>
        <taxon>Linaceae</taxon>
        <taxon>Linum</taxon>
    </lineage>
</organism>
<dbReference type="EMBL" id="OZ034815">
    <property type="protein sequence ID" value="CAL1366255.1"/>
    <property type="molecule type" value="Genomic_DNA"/>
</dbReference>
<accession>A0AAV2D473</accession>
<feature type="chain" id="PRO_5043584394" description="Gnk2-homologous domain-containing protein" evidence="1">
    <location>
        <begin position="34"/>
        <end position="152"/>
    </location>
</feature>
<gene>
    <name evidence="3" type="ORF">LTRI10_LOCUS10553</name>
</gene>
<keyword evidence="4" id="KW-1185">Reference proteome</keyword>
<evidence type="ECO:0000313" key="3">
    <source>
        <dbReference type="EMBL" id="CAL1366255.1"/>
    </source>
</evidence>
<name>A0AAV2D473_9ROSI</name>
<protein>
    <recommendedName>
        <fullName evidence="2">Gnk2-homologous domain-containing protein</fullName>
    </recommendedName>
</protein>
<sequence>MDKILSLLYIMTTAIRLLMLSILIMMAAAGVMAEVGDGNYHLICSDGGGGDVETAVQLKQSLTYDLINIVPSGGDMEGQPYCSWRKWNGLQMYGFAYCAMSDMNDAVAACHGCLSIAGGILIDGCKSTGSGHVIGEHDRCYIWVGFGGCPAG</sequence>
<keyword evidence="1" id="KW-0732">Signal</keyword>
<dbReference type="InterPro" id="IPR002902">
    <property type="entry name" value="GNK2"/>
</dbReference>
<evidence type="ECO:0000313" key="4">
    <source>
        <dbReference type="Proteomes" id="UP001497516"/>
    </source>
</evidence>
<evidence type="ECO:0000259" key="2">
    <source>
        <dbReference type="PROSITE" id="PS51473"/>
    </source>
</evidence>